<evidence type="ECO:0000256" key="8">
    <source>
        <dbReference type="ARBA" id="ARBA00049934"/>
    </source>
</evidence>
<dbReference type="InterPro" id="IPR013984">
    <property type="entry name" value="Ald_Fedxn_OxRdtase_dom2"/>
</dbReference>
<evidence type="ECO:0000256" key="1">
    <source>
        <dbReference type="ARBA" id="ARBA00001966"/>
    </source>
</evidence>
<dbReference type="Gene3D" id="1.10.569.10">
    <property type="entry name" value="Aldehyde Ferredoxin Oxidoreductase Protein, subunit A, domain 2"/>
    <property type="match status" value="1"/>
</dbReference>
<keyword evidence="6" id="KW-0408">Iron</keyword>
<dbReference type="GO" id="GO:0009055">
    <property type="term" value="F:electron transfer activity"/>
    <property type="evidence" value="ECO:0007669"/>
    <property type="project" value="InterPro"/>
</dbReference>
<dbReference type="Gene3D" id="3.60.9.10">
    <property type="entry name" value="Aldehyde ferredoxin oxidoreductase, N-terminal domain"/>
    <property type="match status" value="1"/>
</dbReference>
<evidence type="ECO:0000256" key="5">
    <source>
        <dbReference type="ARBA" id="ARBA00023002"/>
    </source>
</evidence>
<dbReference type="SUPFAM" id="SSF48310">
    <property type="entry name" value="Aldehyde ferredoxin oxidoreductase, C-terminal domains"/>
    <property type="match status" value="1"/>
</dbReference>
<organism evidence="10 11">
    <name type="scientific">candidate division TA06 bacterium</name>
    <dbReference type="NCBI Taxonomy" id="2250710"/>
    <lineage>
        <taxon>Bacteria</taxon>
        <taxon>Bacteria division TA06</taxon>
    </lineage>
</organism>
<dbReference type="Gene3D" id="1.10.599.10">
    <property type="entry name" value="Aldehyde Ferredoxin Oxidoreductase Protein, subunit A, domain 3"/>
    <property type="match status" value="1"/>
</dbReference>
<comment type="similarity">
    <text evidence="2">Belongs to the AOR/FOR family.</text>
</comment>
<dbReference type="GO" id="GO:0051539">
    <property type="term" value="F:4 iron, 4 sulfur cluster binding"/>
    <property type="evidence" value="ECO:0007669"/>
    <property type="project" value="UniProtKB-KW"/>
</dbReference>
<dbReference type="Pfam" id="PF02730">
    <property type="entry name" value="AFOR_N"/>
    <property type="match status" value="1"/>
</dbReference>
<sequence length="558" mass="60336">EAGVDALGPDNVLLFLTGPLQGLPAPNVGRWTLVTKSPLTGLFLDSHSGGALGREIKKAGYDAVGIKGRSKRPTYLIIDDGSVTFEGADALWGMGVHAATRSLQEKNAKRFSVYVIGPAGENQVRFAVGCTELAHQTGRGGAGAVMGSKNLKAVVAHGTKKIAGADVDTIREISRAVIKSWNEKIDYGFKDYGTAFLVELASSMGQYPARNSQNGYFDEYRRIDPATMEEKWGLGTHQSCPHCVMKCTRAYKTEAPDGSGAEVESTVEYETLGLLGGNIGVSDPQAILRMNYLCDDLGLDTISTGGSIGFAMEAYERGVLSDAEIGFPLRFGDADAAIQLIKMIASREGIGKTLSYGVRAASVEIGEGSERFAVHVKGLEVPAWDPRGRKGLGLSYATAEVGASHLRGWPATVDPPSESALDVIDSMVTARDGKVLTDSLIVCHFTYHLPLPHEQKITLLNAATGFDYNESSISTFAHRVATLTRMFNVREGISRKDDILPERFWEPQKHGPREGMSAFVDKADFEASLDKFYEIRGWDRNGRPTDETITKLGLESVF</sequence>
<evidence type="ECO:0000256" key="4">
    <source>
        <dbReference type="ARBA" id="ARBA00022723"/>
    </source>
</evidence>
<keyword evidence="3" id="KW-0004">4Fe-4S</keyword>
<evidence type="ECO:0000313" key="11">
    <source>
        <dbReference type="Proteomes" id="UP000315534"/>
    </source>
</evidence>
<feature type="non-terminal residue" evidence="10">
    <location>
        <position position="1"/>
    </location>
</feature>
<dbReference type="GO" id="GO:0016625">
    <property type="term" value="F:oxidoreductase activity, acting on the aldehyde or oxo group of donors, iron-sulfur protein as acceptor"/>
    <property type="evidence" value="ECO:0007669"/>
    <property type="project" value="InterPro"/>
</dbReference>
<dbReference type="PANTHER" id="PTHR30038:SF0">
    <property type="entry name" value="TUNGSTEN-CONTAINING ALDEHYDE FERREDOXIN OXIDOREDUCTASE"/>
    <property type="match status" value="1"/>
</dbReference>
<dbReference type="InterPro" id="IPR036021">
    <property type="entry name" value="Tungsten_al_ferr_oxy-like_C"/>
</dbReference>
<dbReference type="InterPro" id="IPR036503">
    <property type="entry name" value="Ald_Fedxn_OxRdtase_N_sf"/>
</dbReference>
<dbReference type="InterPro" id="IPR001203">
    <property type="entry name" value="OxRdtase_Ald_Fedxn_C"/>
</dbReference>
<comment type="cofactor">
    <cofactor evidence="8">
        <name>tungstopterin</name>
        <dbReference type="ChEBI" id="CHEBI:30402"/>
    </cofactor>
</comment>
<keyword evidence="4" id="KW-0479">Metal-binding</keyword>
<dbReference type="PANTHER" id="PTHR30038">
    <property type="entry name" value="ALDEHYDE FERREDOXIN OXIDOREDUCTASE"/>
    <property type="match status" value="1"/>
</dbReference>
<reference evidence="10 11" key="1">
    <citation type="submission" date="2019-03" db="EMBL/GenBank/DDBJ databases">
        <title>Metabolic potential of uncultured bacteria and archaea associated with petroleum seepage in deep-sea sediments.</title>
        <authorList>
            <person name="Dong X."/>
            <person name="Hubert C."/>
        </authorList>
    </citation>
    <scope>NUCLEOTIDE SEQUENCE [LARGE SCALE GENOMIC DNA]</scope>
    <source>
        <strain evidence="10">E29_bin36</strain>
    </source>
</reference>
<evidence type="ECO:0000313" key="10">
    <source>
        <dbReference type="EMBL" id="TET83531.1"/>
    </source>
</evidence>
<dbReference type="GO" id="GO:0046872">
    <property type="term" value="F:metal ion binding"/>
    <property type="evidence" value="ECO:0007669"/>
    <property type="project" value="UniProtKB-KW"/>
</dbReference>
<dbReference type="SUPFAM" id="SSF56228">
    <property type="entry name" value="Aldehyde ferredoxin oxidoreductase, N-terminal domain"/>
    <property type="match status" value="1"/>
</dbReference>
<dbReference type="SMART" id="SM00790">
    <property type="entry name" value="AFOR_N"/>
    <property type="match status" value="1"/>
</dbReference>
<accession>A0A523XW72</accession>
<proteinExistence type="inferred from homology"/>
<comment type="caution">
    <text evidence="10">The sequence shown here is derived from an EMBL/GenBank/DDBJ whole genome shotgun (WGS) entry which is preliminary data.</text>
</comment>
<name>A0A523XW72_UNCT6</name>
<evidence type="ECO:0000256" key="7">
    <source>
        <dbReference type="ARBA" id="ARBA00023014"/>
    </source>
</evidence>
<dbReference type="Proteomes" id="UP000315534">
    <property type="component" value="Unassembled WGS sequence"/>
</dbReference>
<dbReference type="InterPro" id="IPR051919">
    <property type="entry name" value="W-dependent_AOR"/>
</dbReference>
<dbReference type="EMBL" id="SOIP01000014">
    <property type="protein sequence ID" value="TET83531.1"/>
    <property type="molecule type" value="Genomic_DNA"/>
</dbReference>
<dbReference type="AlphaFoldDB" id="A0A523XW72"/>
<dbReference type="Pfam" id="PF01314">
    <property type="entry name" value="AFOR_C"/>
    <property type="match status" value="1"/>
</dbReference>
<keyword evidence="7" id="KW-0411">Iron-sulfur</keyword>
<dbReference type="InterPro" id="IPR013983">
    <property type="entry name" value="Ald_Fedxn_OxRdtase_N"/>
</dbReference>
<feature type="domain" description="Aldehyde ferredoxin oxidoreductase N-terminal" evidence="9">
    <location>
        <begin position="1"/>
        <end position="160"/>
    </location>
</feature>
<comment type="cofactor">
    <cofactor evidence="1">
        <name>[4Fe-4S] cluster</name>
        <dbReference type="ChEBI" id="CHEBI:49883"/>
    </cofactor>
</comment>
<evidence type="ECO:0000259" key="9">
    <source>
        <dbReference type="SMART" id="SM00790"/>
    </source>
</evidence>
<evidence type="ECO:0000256" key="3">
    <source>
        <dbReference type="ARBA" id="ARBA00022485"/>
    </source>
</evidence>
<evidence type="ECO:0000256" key="6">
    <source>
        <dbReference type="ARBA" id="ARBA00023004"/>
    </source>
</evidence>
<protein>
    <submittedName>
        <fullName evidence="10">Aldehyde ferredoxin oxidoreductase</fullName>
    </submittedName>
</protein>
<gene>
    <name evidence="10" type="ORF">E3J38_00310</name>
</gene>
<keyword evidence="5" id="KW-0560">Oxidoreductase</keyword>
<evidence type="ECO:0000256" key="2">
    <source>
        <dbReference type="ARBA" id="ARBA00011032"/>
    </source>
</evidence>
<dbReference type="InterPro" id="IPR013985">
    <property type="entry name" value="Ald_Fedxn_OxRdtase_dom3"/>
</dbReference>